<organism evidence="3 4">
    <name type="scientific">Parablautia muri</name>
    <dbReference type="NCBI Taxonomy" id="2320879"/>
    <lineage>
        <taxon>Bacteria</taxon>
        <taxon>Bacillati</taxon>
        <taxon>Bacillota</taxon>
        <taxon>Clostridia</taxon>
        <taxon>Lachnospirales</taxon>
        <taxon>Lachnospiraceae</taxon>
        <taxon>Parablautia</taxon>
    </lineage>
</organism>
<dbReference type="CDD" id="cd01189">
    <property type="entry name" value="INT_ICEBs1_C_like"/>
    <property type="match status" value="1"/>
</dbReference>
<dbReference type="EMBL" id="QZDT01000105">
    <property type="protein sequence ID" value="NBJ95515.1"/>
    <property type="molecule type" value="Genomic_DNA"/>
</dbReference>
<dbReference type="PANTHER" id="PTHR30349:SF64">
    <property type="entry name" value="PROPHAGE INTEGRASE INTD-RELATED"/>
    <property type="match status" value="1"/>
</dbReference>
<dbReference type="Proteomes" id="UP001154420">
    <property type="component" value="Unassembled WGS sequence"/>
</dbReference>
<evidence type="ECO:0000256" key="1">
    <source>
        <dbReference type="ARBA" id="ARBA00023172"/>
    </source>
</evidence>
<dbReference type="OrthoDB" id="9785687at2"/>
<dbReference type="InterPro" id="IPR013762">
    <property type="entry name" value="Integrase-like_cat_sf"/>
</dbReference>
<evidence type="ECO:0000313" key="3">
    <source>
        <dbReference type="EMBL" id="NBJ95515.1"/>
    </source>
</evidence>
<dbReference type="RefSeq" id="WP_160562396.1">
    <property type="nucleotide sequence ID" value="NZ_QZDT01000105.1"/>
</dbReference>
<sequence>AFYTAIQDDCIRKNPFDFQLNTVIEDDTEPKVPLTGEQEESLLSFMQSDSVYQKYRDEVIILLGTGLRISELCGLTDTDLDFENRVINVDHQLLRSAETGYYIEKPKTQSGIRQIPMSEKVYEALGHVLKNRKGAKQITIGGYSNFLFRGRDGCPKTNVNYATMFRGLAKKYNKCHEEALPKVMTPHTLRHTFCTNLANAGMNPKALQYIMGHSNITMTLNYYAHATFASARAEMERLIAA</sequence>
<dbReference type="AlphaFoldDB" id="A0A9X5GV50"/>
<feature type="domain" description="Tyr recombinase" evidence="2">
    <location>
        <begin position="29"/>
        <end position="236"/>
    </location>
</feature>
<evidence type="ECO:0000313" key="4">
    <source>
        <dbReference type="Proteomes" id="UP001154420"/>
    </source>
</evidence>
<dbReference type="SUPFAM" id="SSF56349">
    <property type="entry name" value="DNA breaking-rejoining enzymes"/>
    <property type="match status" value="1"/>
</dbReference>
<name>A0A9X5GV50_9FIRM</name>
<dbReference type="GO" id="GO:0006310">
    <property type="term" value="P:DNA recombination"/>
    <property type="evidence" value="ECO:0007669"/>
    <property type="project" value="UniProtKB-KW"/>
</dbReference>
<dbReference type="Gene3D" id="1.10.443.10">
    <property type="entry name" value="Intergrase catalytic core"/>
    <property type="match status" value="1"/>
</dbReference>
<keyword evidence="4" id="KW-1185">Reference proteome</keyword>
<proteinExistence type="predicted"/>
<evidence type="ECO:0000259" key="2">
    <source>
        <dbReference type="PROSITE" id="PS51898"/>
    </source>
</evidence>
<gene>
    <name evidence="3" type="ORF">D5281_24110</name>
</gene>
<accession>A0A9X5GV50</accession>
<dbReference type="InterPro" id="IPR050090">
    <property type="entry name" value="Tyrosine_recombinase_XerCD"/>
</dbReference>
<protein>
    <submittedName>
        <fullName evidence="3">Site-specific integrase</fullName>
    </submittedName>
</protein>
<dbReference type="Pfam" id="PF00589">
    <property type="entry name" value="Phage_integrase"/>
    <property type="match status" value="1"/>
</dbReference>
<dbReference type="PROSITE" id="PS51898">
    <property type="entry name" value="TYR_RECOMBINASE"/>
    <property type="match status" value="1"/>
</dbReference>
<feature type="non-terminal residue" evidence="3">
    <location>
        <position position="1"/>
    </location>
</feature>
<dbReference type="GO" id="GO:0015074">
    <property type="term" value="P:DNA integration"/>
    <property type="evidence" value="ECO:0007669"/>
    <property type="project" value="InterPro"/>
</dbReference>
<dbReference type="InterPro" id="IPR002104">
    <property type="entry name" value="Integrase_catalytic"/>
</dbReference>
<comment type="caution">
    <text evidence="3">The sequence shown here is derived from an EMBL/GenBank/DDBJ whole genome shotgun (WGS) entry which is preliminary data.</text>
</comment>
<dbReference type="GO" id="GO:0003677">
    <property type="term" value="F:DNA binding"/>
    <property type="evidence" value="ECO:0007669"/>
    <property type="project" value="InterPro"/>
</dbReference>
<keyword evidence="1" id="KW-0233">DNA recombination</keyword>
<dbReference type="InterPro" id="IPR011010">
    <property type="entry name" value="DNA_brk_join_enz"/>
</dbReference>
<reference evidence="3" key="1">
    <citation type="submission" date="2018-09" db="EMBL/GenBank/DDBJ databases">
        <title>Murine metabolic-syndrome-specific gut microbial biobank.</title>
        <authorList>
            <person name="Liu C."/>
        </authorList>
    </citation>
    <scope>NUCLEOTIDE SEQUENCE</scope>
    <source>
        <strain evidence="3">D42-62</strain>
    </source>
</reference>
<dbReference type="PANTHER" id="PTHR30349">
    <property type="entry name" value="PHAGE INTEGRASE-RELATED"/>
    <property type="match status" value="1"/>
</dbReference>